<evidence type="ECO:0000313" key="4">
    <source>
        <dbReference type="Proteomes" id="UP001627154"/>
    </source>
</evidence>
<evidence type="ECO:0000256" key="2">
    <source>
        <dbReference type="SAM" id="SignalP"/>
    </source>
</evidence>
<sequence>MARISGLLLVALTIVVAATEAQYNPYNQVVQPRYNPDYYGRRYAILRQNHVQDIDGHYAFRTASRWRRRAARSIEGPTAASRRCRAASATRRPTASPSACSTSRTRTASGRAAPICPRRRRSQRPFSEPWPTTRPTRRRITIPTPGRSRSKKRRRKRRFEGGRKEGRCQLIN</sequence>
<feature type="compositionally biased region" description="Basic residues" evidence="1">
    <location>
        <begin position="148"/>
        <end position="158"/>
    </location>
</feature>
<feature type="compositionally biased region" description="Low complexity" evidence="1">
    <location>
        <begin position="77"/>
        <end position="114"/>
    </location>
</feature>
<evidence type="ECO:0000256" key="1">
    <source>
        <dbReference type="SAM" id="MobiDB-lite"/>
    </source>
</evidence>
<comment type="caution">
    <text evidence="3">The sequence shown here is derived from an EMBL/GenBank/DDBJ whole genome shotgun (WGS) entry which is preliminary data.</text>
</comment>
<evidence type="ECO:0000313" key="3">
    <source>
        <dbReference type="EMBL" id="KAL3402548.1"/>
    </source>
</evidence>
<proteinExistence type="predicted"/>
<accession>A0ABD2XAZ9</accession>
<dbReference type="AlphaFoldDB" id="A0ABD2XAZ9"/>
<dbReference type="Proteomes" id="UP001627154">
    <property type="component" value="Unassembled WGS sequence"/>
</dbReference>
<reference evidence="3 4" key="1">
    <citation type="journal article" date="2024" name="bioRxiv">
        <title>A reference genome for Trichogramma kaykai: A tiny desert-dwelling parasitoid wasp with competing sex-ratio distorters.</title>
        <authorList>
            <person name="Culotta J."/>
            <person name="Lindsey A.R."/>
        </authorList>
    </citation>
    <scope>NUCLEOTIDE SEQUENCE [LARGE SCALE GENOMIC DNA]</scope>
    <source>
        <strain evidence="3 4">KSX58</strain>
    </source>
</reference>
<gene>
    <name evidence="3" type="ORF">TKK_004494</name>
</gene>
<feature type="chain" id="PRO_5044808031" evidence="2">
    <location>
        <begin position="22"/>
        <end position="172"/>
    </location>
</feature>
<keyword evidence="2" id="KW-0732">Signal</keyword>
<name>A0ABD2XAZ9_9HYME</name>
<dbReference type="EMBL" id="JBJJXI010000034">
    <property type="protein sequence ID" value="KAL3402548.1"/>
    <property type="molecule type" value="Genomic_DNA"/>
</dbReference>
<feature type="region of interest" description="Disordered" evidence="1">
    <location>
        <begin position="71"/>
        <end position="172"/>
    </location>
</feature>
<feature type="signal peptide" evidence="2">
    <location>
        <begin position="1"/>
        <end position="21"/>
    </location>
</feature>
<keyword evidence="4" id="KW-1185">Reference proteome</keyword>
<feature type="compositionally biased region" description="Basic and acidic residues" evidence="1">
    <location>
        <begin position="159"/>
        <end position="172"/>
    </location>
</feature>
<organism evidence="3 4">
    <name type="scientific">Trichogramma kaykai</name>
    <dbReference type="NCBI Taxonomy" id="54128"/>
    <lineage>
        <taxon>Eukaryota</taxon>
        <taxon>Metazoa</taxon>
        <taxon>Ecdysozoa</taxon>
        <taxon>Arthropoda</taxon>
        <taxon>Hexapoda</taxon>
        <taxon>Insecta</taxon>
        <taxon>Pterygota</taxon>
        <taxon>Neoptera</taxon>
        <taxon>Endopterygota</taxon>
        <taxon>Hymenoptera</taxon>
        <taxon>Apocrita</taxon>
        <taxon>Proctotrupomorpha</taxon>
        <taxon>Chalcidoidea</taxon>
        <taxon>Trichogrammatidae</taxon>
        <taxon>Trichogramma</taxon>
    </lineage>
</organism>
<protein>
    <submittedName>
        <fullName evidence="3">Uncharacterized protein</fullName>
    </submittedName>
</protein>